<dbReference type="GeneID" id="63780849"/>
<dbReference type="InParanoid" id="A0A1Y2D7C4"/>
<keyword evidence="2" id="KW-1185">Reference proteome</keyword>
<dbReference type="SUPFAM" id="SSF51905">
    <property type="entry name" value="FAD/NAD(P)-binding domain"/>
    <property type="match status" value="1"/>
</dbReference>
<dbReference type="OrthoDB" id="66881at2759"/>
<evidence type="ECO:0000313" key="2">
    <source>
        <dbReference type="Proteomes" id="UP000193689"/>
    </source>
</evidence>
<accession>A0A1Y2D7C4</accession>
<name>A0A1Y2D7C4_9PEZI</name>
<dbReference type="RefSeq" id="XP_040709475.1">
    <property type="nucleotide sequence ID" value="XM_040864637.1"/>
</dbReference>
<dbReference type="AlphaFoldDB" id="A0A1Y2D7C4"/>
<sequence length="224" mass="24748">MRKSISIDCILTAIRRPKAEGLKITIYERQDGPGGVWDFTANPDDPLSSPMYGSFEAKLTCELMALCAFPYAGGLLFPERDDVEQCLGDHSEGLEVDAFWPPNDELVGPVKTLHRKQRRVQLGATGAAEVGHIIFCTGFQYTTPFLCEGKLVGTHLFPDGSHVEDLDEHMFYTKRASLISLGVPRTTPAFIVSTSANSRNGVWRQMSQMQMCLLEMNPSGGMTE</sequence>
<gene>
    <name evidence="1" type="ORF">BCR38DRAFT_491258</name>
</gene>
<dbReference type="Proteomes" id="UP000193689">
    <property type="component" value="Unassembled WGS sequence"/>
</dbReference>
<dbReference type="Gene3D" id="3.50.50.60">
    <property type="entry name" value="FAD/NAD(P)-binding domain"/>
    <property type="match status" value="3"/>
</dbReference>
<protein>
    <submittedName>
        <fullName evidence="1">Uncharacterized protein</fullName>
    </submittedName>
</protein>
<dbReference type="EMBL" id="MCFJ01000029">
    <property type="protein sequence ID" value="ORY55107.1"/>
    <property type="molecule type" value="Genomic_DNA"/>
</dbReference>
<organism evidence="1 2">
    <name type="scientific">Pseudomassariella vexata</name>
    <dbReference type="NCBI Taxonomy" id="1141098"/>
    <lineage>
        <taxon>Eukaryota</taxon>
        <taxon>Fungi</taxon>
        <taxon>Dikarya</taxon>
        <taxon>Ascomycota</taxon>
        <taxon>Pezizomycotina</taxon>
        <taxon>Sordariomycetes</taxon>
        <taxon>Xylariomycetidae</taxon>
        <taxon>Amphisphaeriales</taxon>
        <taxon>Pseudomassariaceae</taxon>
        <taxon>Pseudomassariella</taxon>
    </lineage>
</organism>
<reference evidence="1 2" key="1">
    <citation type="submission" date="2016-07" db="EMBL/GenBank/DDBJ databases">
        <title>Pervasive Adenine N6-methylation of Active Genes in Fungi.</title>
        <authorList>
            <consortium name="DOE Joint Genome Institute"/>
            <person name="Mondo S.J."/>
            <person name="Dannebaum R.O."/>
            <person name="Kuo R.C."/>
            <person name="Labutti K."/>
            <person name="Haridas S."/>
            <person name="Kuo A."/>
            <person name="Salamov A."/>
            <person name="Ahrendt S.R."/>
            <person name="Lipzen A."/>
            <person name="Sullivan W."/>
            <person name="Andreopoulos W.B."/>
            <person name="Clum A."/>
            <person name="Lindquist E."/>
            <person name="Daum C."/>
            <person name="Ramamoorthy G.K."/>
            <person name="Gryganskyi A."/>
            <person name="Culley D."/>
            <person name="Magnuson J.K."/>
            <person name="James T.Y."/>
            <person name="O'Malley M.A."/>
            <person name="Stajich J.E."/>
            <person name="Spatafora J.W."/>
            <person name="Visel A."/>
            <person name="Grigoriev I.V."/>
        </authorList>
    </citation>
    <scope>NUCLEOTIDE SEQUENCE [LARGE SCALE GENOMIC DNA]</scope>
    <source>
        <strain evidence="1 2">CBS 129021</strain>
    </source>
</reference>
<proteinExistence type="predicted"/>
<dbReference type="InterPro" id="IPR036188">
    <property type="entry name" value="FAD/NAD-bd_sf"/>
</dbReference>
<evidence type="ECO:0000313" key="1">
    <source>
        <dbReference type="EMBL" id="ORY55107.1"/>
    </source>
</evidence>
<comment type="caution">
    <text evidence="1">The sequence shown here is derived from an EMBL/GenBank/DDBJ whole genome shotgun (WGS) entry which is preliminary data.</text>
</comment>